<dbReference type="GO" id="GO:0008270">
    <property type="term" value="F:zinc ion binding"/>
    <property type="evidence" value="ECO:0007669"/>
    <property type="project" value="InterPro"/>
</dbReference>
<keyword evidence="4" id="KW-0238">DNA-binding</keyword>
<evidence type="ECO:0000259" key="7">
    <source>
        <dbReference type="PROSITE" id="PS50048"/>
    </source>
</evidence>
<protein>
    <recommendedName>
        <fullName evidence="7">Zn(2)-C6 fungal-type domain-containing protein</fullName>
    </recommendedName>
</protein>
<organism evidence="8 9">
    <name type="scientific">Thanatephorus cucumeris (strain AG1-IB / isolate 7/3/14)</name>
    <name type="common">Lettuce bottom rot fungus</name>
    <name type="synonym">Rhizoctonia solani</name>
    <dbReference type="NCBI Taxonomy" id="1108050"/>
    <lineage>
        <taxon>Eukaryota</taxon>
        <taxon>Fungi</taxon>
        <taxon>Dikarya</taxon>
        <taxon>Basidiomycota</taxon>
        <taxon>Agaricomycotina</taxon>
        <taxon>Agaricomycetes</taxon>
        <taxon>Cantharellales</taxon>
        <taxon>Ceratobasidiaceae</taxon>
        <taxon>Rhizoctonia</taxon>
        <taxon>Rhizoctonia solani AG-1</taxon>
    </lineage>
</organism>
<evidence type="ECO:0000313" key="9">
    <source>
        <dbReference type="Proteomes" id="UP000059188"/>
    </source>
</evidence>
<dbReference type="CDD" id="cd00067">
    <property type="entry name" value="GAL4"/>
    <property type="match status" value="1"/>
</dbReference>
<dbReference type="Proteomes" id="UP000059188">
    <property type="component" value="Unassembled WGS sequence"/>
</dbReference>
<dbReference type="SUPFAM" id="SSF57701">
    <property type="entry name" value="Zn2/Cys6 DNA-binding domain"/>
    <property type="match status" value="1"/>
</dbReference>
<dbReference type="Pfam" id="PF00172">
    <property type="entry name" value="Zn_clus"/>
    <property type="match status" value="1"/>
</dbReference>
<dbReference type="GO" id="GO:0000981">
    <property type="term" value="F:DNA-binding transcription factor activity, RNA polymerase II-specific"/>
    <property type="evidence" value="ECO:0007669"/>
    <property type="project" value="InterPro"/>
</dbReference>
<dbReference type="PANTHER" id="PTHR36206">
    <property type="entry name" value="ASPERCRYPTIN BIOSYNTHESIS CLUSTER-SPECIFIC TRANSCRIPTION REGULATOR ATNN-RELATED"/>
    <property type="match status" value="1"/>
</dbReference>
<keyword evidence="6" id="KW-0539">Nucleus</keyword>
<keyword evidence="2" id="KW-0862">Zinc</keyword>
<dbReference type="EMBL" id="LN679201">
    <property type="protein sequence ID" value="CEL52775.1"/>
    <property type="molecule type" value="Genomic_DNA"/>
</dbReference>
<proteinExistence type="predicted"/>
<dbReference type="Gene3D" id="4.10.240.10">
    <property type="entry name" value="Zn(2)-C6 fungal-type DNA-binding domain"/>
    <property type="match status" value="1"/>
</dbReference>
<evidence type="ECO:0000256" key="4">
    <source>
        <dbReference type="ARBA" id="ARBA00023125"/>
    </source>
</evidence>
<dbReference type="PANTHER" id="PTHR36206:SF13">
    <property type="entry name" value="TRANSCRIPTIONAL REGULATORY PROTEIN MOC3"/>
    <property type="match status" value="1"/>
</dbReference>
<name>A0A0B7F5F9_THACB</name>
<evidence type="ECO:0000256" key="5">
    <source>
        <dbReference type="ARBA" id="ARBA00023163"/>
    </source>
</evidence>
<dbReference type="InterPro" id="IPR052360">
    <property type="entry name" value="Transcr_Regulatory_Proteins"/>
</dbReference>
<accession>A0A0B7F5F9</accession>
<gene>
    <name evidence="8" type="ORF">RSOLAG1IB_11119</name>
</gene>
<dbReference type="PROSITE" id="PS00463">
    <property type="entry name" value="ZN2_CY6_FUNGAL_1"/>
    <property type="match status" value="1"/>
</dbReference>
<dbReference type="GO" id="GO:0003677">
    <property type="term" value="F:DNA binding"/>
    <property type="evidence" value="ECO:0007669"/>
    <property type="project" value="UniProtKB-KW"/>
</dbReference>
<keyword evidence="3" id="KW-0805">Transcription regulation</keyword>
<dbReference type="AlphaFoldDB" id="A0A0B7F5F9"/>
<keyword evidence="1" id="KW-0479">Metal-binding</keyword>
<dbReference type="InterPro" id="IPR036864">
    <property type="entry name" value="Zn2-C6_fun-type_DNA-bd_sf"/>
</dbReference>
<dbReference type="InterPro" id="IPR001138">
    <property type="entry name" value="Zn2Cys6_DnaBD"/>
</dbReference>
<feature type="domain" description="Zn(2)-C6 fungal-type" evidence="7">
    <location>
        <begin position="12"/>
        <end position="40"/>
    </location>
</feature>
<evidence type="ECO:0000256" key="2">
    <source>
        <dbReference type="ARBA" id="ARBA00022833"/>
    </source>
</evidence>
<evidence type="ECO:0000256" key="1">
    <source>
        <dbReference type="ARBA" id="ARBA00022723"/>
    </source>
</evidence>
<reference evidence="8 9" key="1">
    <citation type="submission" date="2014-11" db="EMBL/GenBank/DDBJ databases">
        <authorList>
            <person name="Wibberg Daniel"/>
        </authorList>
    </citation>
    <scope>NUCLEOTIDE SEQUENCE [LARGE SCALE GENOMIC DNA]</scope>
    <source>
        <strain evidence="8">Rhizoctonia solani AG1-IB 7/3/14</strain>
    </source>
</reference>
<keyword evidence="5" id="KW-0804">Transcription</keyword>
<dbReference type="PROSITE" id="PS50048">
    <property type="entry name" value="ZN2_CY6_FUNGAL_2"/>
    <property type="match status" value="1"/>
</dbReference>
<sequence>MSRSILKRSTGGCITCKKRKKKCDERKPRCRRCEQGDFHCLGYQKPDNEATLVVSSTAAQSNSLCWAPAVPAVQFRRSPSLHLLDDLTCLTEHKYHQAGQPSSHRHVLFQEVGNCLSSIPKDILLDAVVIEDATSLIVSQCECFFS</sequence>
<dbReference type="SMART" id="SM00066">
    <property type="entry name" value="GAL4"/>
    <property type="match status" value="1"/>
</dbReference>
<evidence type="ECO:0000256" key="6">
    <source>
        <dbReference type="ARBA" id="ARBA00023242"/>
    </source>
</evidence>
<evidence type="ECO:0000313" key="8">
    <source>
        <dbReference type="EMBL" id="CEL52775.1"/>
    </source>
</evidence>
<dbReference type="STRING" id="1108050.A0A0B7F5F9"/>
<keyword evidence="9" id="KW-1185">Reference proteome</keyword>
<evidence type="ECO:0000256" key="3">
    <source>
        <dbReference type="ARBA" id="ARBA00023015"/>
    </source>
</evidence>